<feature type="coiled-coil region" evidence="1">
    <location>
        <begin position="1"/>
        <end position="28"/>
    </location>
</feature>
<evidence type="ECO:0000313" key="3">
    <source>
        <dbReference type="EMBL" id="MBC5726732.1"/>
    </source>
</evidence>
<organism evidence="3 4">
    <name type="scientific">Agathobaculum faecis</name>
    <dbReference type="NCBI Taxonomy" id="2763013"/>
    <lineage>
        <taxon>Bacteria</taxon>
        <taxon>Bacillati</taxon>
        <taxon>Bacillota</taxon>
        <taxon>Clostridia</taxon>
        <taxon>Eubacteriales</taxon>
        <taxon>Butyricicoccaceae</taxon>
        <taxon>Agathobaculum</taxon>
    </lineage>
</organism>
<feature type="compositionally biased region" description="Basic and acidic residues" evidence="2">
    <location>
        <begin position="31"/>
        <end position="54"/>
    </location>
</feature>
<gene>
    <name evidence="3" type="ORF">H8S45_14880</name>
</gene>
<dbReference type="RefSeq" id="WP_186950419.1">
    <property type="nucleotide sequence ID" value="NZ_JACOPL010000026.1"/>
</dbReference>
<keyword evidence="1" id="KW-0175">Coiled coil</keyword>
<protein>
    <recommendedName>
        <fullName evidence="5">Portal protein</fullName>
    </recommendedName>
</protein>
<comment type="caution">
    <text evidence="3">The sequence shown here is derived from an EMBL/GenBank/DDBJ whole genome shotgun (WGS) entry which is preliminary data.</text>
</comment>
<accession>A0A923RX32</accession>
<dbReference type="AlphaFoldDB" id="A0A923RX32"/>
<feature type="region of interest" description="Disordered" evidence="2">
    <location>
        <begin position="31"/>
        <end position="55"/>
    </location>
</feature>
<evidence type="ECO:0000313" key="4">
    <source>
        <dbReference type="Proteomes" id="UP000606499"/>
    </source>
</evidence>
<dbReference type="Proteomes" id="UP000606499">
    <property type="component" value="Unassembled WGS sequence"/>
</dbReference>
<reference evidence="3" key="1">
    <citation type="submission" date="2020-08" db="EMBL/GenBank/DDBJ databases">
        <title>Genome public.</title>
        <authorList>
            <person name="Liu C."/>
            <person name="Sun Q."/>
        </authorList>
    </citation>
    <scope>NUCLEOTIDE SEQUENCE</scope>
    <source>
        <strain evidence="3">NSJ-28</strain>
    </source>
</reference>
<name>A0A923RX32_9FIRM</name>
<proteinExistence type="predicted"/>
<keyword evidence="4" id="KW-1185">Reference proteome</keyword>
<evidence type="ECO:0000256" key="2">
    <source>
        <dbReference type="SAM" id="MobiDB-lite"/>
    </source>
</evidence>
<sequence length="618" mass="70245">MKKDEAILQKWQERLQKARRQYAAELGRMDEREALYRGTHQIDRPRGSKAEGKPQDANIARNVVAEIIEAEVSSDIPTPKVTARNREDEGLAKTIEDYLRNELDRLPFERLNDQDERTTPTHGGDLFLVEWDNEARTHTTRGALSVTLLHPKQFIPQPGVYSIPEMDYFFIQLAQTKDYIKAKYGRDVSAESEEEPDARGFEEPAVDDLVTENIGYFRNREGGVGRVAWCNDILLEYMDDYQARRVRRCAKCGEVMQGDTCAYCKGTKGEESVERAFPRTDGNGIPVAKTVVDVRVDEYGVPHETVREENEMIPYYKPDVYPVVLRRNVSVFGQLLGSSDVDMIRDQQMLLNKLDSSIEQKLLGGGSYVTLPKGLQIRRTDEQLKVIELKDPAQKNMIDVLTVQPDISKDMAYEEATYQAMRNLIGITDSFQGRRDATATSGTAKEFAAAQTAGRLESRKVMKNAAYADLFEVMFKFLLAYSDEPRPIVRQQSDGSTAYSTFDKMDFLAFDDAGEPYWNDEFLFSVDQTAPLAGNREALWQEARMNLEKGAFGNPAEYQTLLLFWTIMENLHYPLATEAKQQVQGRLQEQQQIQMQQMAMQQLQNQTMGGVANGLPSM</sequence>
<evidence type="ECO:0008006" key="5">
    <source>
        <dbReference type="Google" id="ProtNLM"/>
    </source>
</evidence>
<dbReference type="EMBL" id="JACOPL010000026">
    <property type="protein sequence ID" value="MBC5726732.1"/>
    <property type="molecule type" value="Genomic_DNA"/>
</dbReference>
<evidence type="ECO:0000256" key="1">
    <source>
        <dbReference type="SAM" id="Coils"/>
    </source>
</evidence>